<dbReference type="Proteomes" id="UP001412067">
    <property type="component" value="Unassembled WGS sequence"/>
</dbReference>
<keyword evidence="3" id="KW-1185">Reference proteome</keyword>
<evidence type="ECO:0000313" key="2">
    <source>
        <dbReference type="EMBL" id="KAK8947657.1"/>
    </source>
</evidence>
<feature type="signal peptide" evidence="1">
    <location>
        <begin position="1"/>
        <end position="16"/>
    </location>
</feature>
<sequence>MVIALICALCSVKSDAKKSSRTTKVQPIAKPLKNSVNSKLNVFYKRCTDPATKEKTGETLDNIPVVKVTMYL</sequence>
<evidence type="ECO:0000256" key="1">
    <source>
        <dbReference type="SAM" id="SignalP"/>
    </source>
</evidence>
<reference evidence="2 3" key="1">
    <citation type="journal article" date="2022" name="Nat. Plants">
        <title>Genomes of leafy and leafless Platanthera orchids illuminate the evolution of mycoheterotrophy.</title>
        <authorList>
            <person name="Li M.H."/>
            <person name="Liu K.W."/>
            <person name="Li Z."/>
            <person name="Lu H.C."/>
            <person name="Ye Q.L."/>
            <person name="Zhang D."/>
            <person name="Wang J.Y."/>
            <person name="Li Y.F."/>
            <person name="Zhong Z.M."/>
            <person name="Liu X."/>
            <person name="Yu X."/>
            <person name="Liu D.K."/>
            <person name="Tu X.D."/>
            <person name="Liu B."/>
            <person name="Hao Y."/>
            <person name="Liao X.Y."/>
            <person name="Jiang Y.T."/>
            <person name="Sun W.H."/>
            <person name="Chen J."/>
            <person name="Chen Y.Q."/>
            <person name="Ai Y."/>
            <person name="Zhai J.W."/>
            <person name="Wu S.S."/>
            <person name="Zhou Z."/>
            <person name="Hsiao Y.Y."/>
            <person name="Wu W.L."/>
            <person name="Chen Y.Y."/>
            <person name="Lin Y.F."/>
            <person name="Hsu J.L."/>
            <person name="Li C.Y."/>
            <person name="Wang Z.W."/>
            <person name="Zhao X."/>
            <person name="Zhong W.Y."/>
            <person name="Ma X.K."/>
            <person name="Ma L."/>
            <person name="Huang J."/>
            <person name="Chen G.Z."/>
            <person name="Huang M.Z."/>
            <person name="Huang L."/>
            <person name="Peng D.H."/>
            <person name="Luo Y.B."/>
            <person name="Zou S.Q."/>
            <person name="Chen S.P."/>
            <person name="Lan S."/>
            <person name="Tsai W.C."/>
            <person name="Van de Peer Y."/>
            <person name="Liu Z.J."/>
        </authorList>
    </citation>
    <scope>NUCLEOTIDE SEQUENCE [LARGE SCALE GENOMIC DNA]</scope>
    <source>
        <strain evidence="2">Lor288</strain>
    </source>
</reference>
<protein>
    <submittedName>
        <fullName evidence="2">Uncharacterized protein</fullName>
    </submittedName>
</protein>
<keyword evidence="1" id="KW-0732">Signal</keyword>
<feature type="chain" id="PRO_5046815952" evidence="1">
    <location>
        <begin position="17"/>
        <end position="72"/>
    </location>
</feature>
<proteinExistence type="predicted"/>
<organism evidence="2 3">
    <name type="scientific">Platanthera guangdongensis</name>
    <dbReference type="NCBI Taxonomy" id="2320717"/>
    <lineage>
        <taxon>Eukaryota</taxon>
        <taxon>Viridiplantae</taxon>
        <taxon>Streptophyta</taxon>
        <taxon>Embryophyta</taxon>
        <taxon>Tracheophyta</taxon>
        <taxon>Spermatophyta</taxon>
        <taxon>Magnoliopsida</taxon>
        <taxon>Liliopsida</taxon>
        <taxon>Asparagales</taxon>
        <taxon>Orchidaceae</taxon>
        <taxon>Orchidoideae</taxon>
        <taxon>Orchideae</taxon>
        <taxon>Orchidinae</taxon>
        <taxon>Platanthera</taxon>
    </lineage>
</organism>
<name>A0ABR2LR63_9ASPA</name>
<accession>A0ABR2LR63</accession>
<comment type="caution">
    <text evidence="2">The sequence shown here is derived from an EMBL/GenBank/DDBJ whole genome shotgun (WGS) entry which is preliminary data.</text>
</comment>
<evidence type="ECO:0000313" key="3">
    <source>
        <dbReference type="Proteomes" id="UP001412067"/>
    </source>
</evidence>
<dbReference type="EMBL" id="JBBWWR010000016">
    <property type="protein sequence ID" value="KAK8947657.1"/>
    <property type="molecule type" value="Genomic_DNA"/>
</dbReference>
<gene>
    <name evidence="2" type="ORF">KSP40_PGU009360</name>
</gene>